<gene>
    <name evidence="2" type="ORF">DWX20_08010</name>
</gene>
<feature type="domain" description="Peptidase S24/S26A/S26B/S26C" evidence="1">
    <location>
        <begin position="10"/>
        <end position="108"/>
    </location>
</feature>
<dbReference type="InterPro" id="IPR015927">
    <property type="entry name" value="Peptidase_S24_S26A/B/C"/>
</dbReference>
<protein>
    <recommendedName>
        <fullName evidence="1">Peptidase S24/S26A/S26B/S26C domain-containing protein</fullName>
    </recommendedName>
</protein>
<comment type="caution">
    <text evidence="2">The sequence shown here is derived from an EMBL/GenBank/DDBJ whole genome shotgun (WGS) entry which is preliminary data.</text>
</comment>
<proteinExistence type="predicted"/>
<dbReference type="Gene3D" id="2.10.109.10">
    <property type="entry name" value="Umud Fragment, subunit A"/>
    <property type="match status" value="1"/>
</dbReference>
<dbReference type="AlphaFoldDB" id="A0A412PDH3"/>
<reference evidence="2 3" key="1">
    <citation type="submission" date="2018-08" db="EMBL/GenBank/DDBJ databases">
        <title>A genome reference for cultivated species of the human gut microbiota.</title>
        <authorList>
            <person name="Zou Y."/>
            <person name="Xue W."/>
            <person name="Luo G."/>
        </authorList>
    </citation>
    <scope>NUCLEOTIDE SEQUENCE [LARGE SCALE GENOMIC DNA]</scope>
    <source>
        <strain evidence="2 3">AF18-46</strain>
    </source>
</reference>
<dbReference type="Pfam" id="PF00717">
    <property type="entry name" value="Peptidase_S24"/>
    <property type="match status" value="1"/>
</dbReference>
<sequence>MDKESYLNNPQKIIMVSPELFDSDKSDFIAYASGNGMIRSGISDGDTLIFKNTSKLKDGEIGAFIMKGKETAVKRYFKRNDTVILEFDDGIQPPMIFSEKDVEIVGKLTYIIKKI</sequence>
<evidence type="ECO:0000313" key="2">
    <source>
        <dbReference type="EMBL" id="RGT55089.1"/>
    </source>
</evidence>
<dbReference type="RefSeq" id="WP_118765116.1">
    <property type="nucleotide sequence ID" value="NZ_CABJCF010000003.1"/>
</dbReference>
<dbReference type="InterPro" id="IPR036286">
    <property type="entry name" value="LexA/Signal_pep-like_sf"/>
</dbReference>
<evidence type="ECO:0000313" key="3">
    <source>
        <dbReference type="Proteomes" id="UP000284731"/>
    </source>
</evidence>
<organism evidence="2 3">
    <name type="scientific">Solobacterium moorei</name>
    <dbReference type="NCBI Taxonomy" id="102148"/>
    <lineage>
        <taxon>Bacteria</taxon>
        <taxon>Bacillati</taxon>
        <taxon>Bacillota</taxon>
        <taxon>Erysipelotrichia</taxon>
        <taxon>Erysipelotrichales</taxon>
        <taxon>Erysipelotrichaceae</taxon>
        <taxon>Solobacterium</taxon>
    </lineage>
</organism>
<dbReference type="InterPro" id="IPR039418">
    <property type="entry name" value="LexA-like"/>
</dbReference>
<dbReference type="CDD" id="cd06529">
    <property type="entry name" value="S24_LexA-like"/>
    <property type="match status" value="1"/>
</dbReference>
<evidence type="ECO:0000259" key="1">
    <source>
        <dbReference type="Pfam" id="PF00717"/>
    </source>
</evidence>
<name>A0A412PDH3_9FIRM</name>
<accession>A0A412PDH3</accession>
<dbReference type="EMBL" id="QRWX01000003">
    <property type="protein sequence ID" value="RGT55089.1"/>
    <property type="molecule type" value="Genomic_DNA"/>
</dbReference>
<dbReference type="Proteomes" id="UP000284731">
    <property type="component" value="Unassembled WGS sequence"/>
</dbReference>
<dbReference type="SUPFAM" id="SSF51306">
    <property type="entry name" value="LexA/Signal peptidase"/>
    <property type="match status" value="1"/>
</dbReference>